<dbReference type="GO" id="GO:0005737">
    <property type="term" value="C:cytoplasm"/>
    <property type="evidence" value="ECO:0000318"/>
    <property type="project" value="GO_Central"/>
</dbReference>
<sequence length="283" mass="31198">MGTPEFPNLGKHCSVDDCKMIDFLPFTCDRCSQVFCLEHRGYSTHSCPKANQQDVTVVVCPICAKGVRLIPNQDPNITWESHVNTDCDPANYQRVNKKKRCPVKGCRETLVFSNTIRCRDCDEEHCLKHRFGLDHNCPGPKKPDTVTSFLGILKGSKKGQPTSTKNNAGPSWWSNVWNSAESSMSRLSNSTNQSLQKVIKESKSSNSSNGPLVEQCTQCSARFPSVSALIEHAESVHQHGTKGGRNVKVTIDACPKCSKGFVDPVALVNHVEREHGGNSASKR</sequence>
<feature type="region of interest" description="Disordered" evidence="8">
    <location>
        <begin position="185"/>
        <end position="211"/>
    </location>
</feature>
<dbReference type="Proteomes" id="UP000036987">
    <property type="component" value="Unassembled WGS sequence"/>
</dbReference>
<dbReference type="SMART" id="SM00154">
    <property type="entry name" value="ZnF_AN1"/>
    <property type="match status" value="2"/>
</dbReference>
<dbReference type="PROSITE" id="PS50157">
    <property type="entry name" value="ZINC_FINGER_C2H2_2"/>
    <property type="match status" value="1"/>
</dbReference>
<dbReference type="Pfam" id="PF25403">
    <property type="entry name" value="zf-C2H2_ZFAND2"/>
    <property type="match status" value="1"/>
</dbReference>
<dbReference type="InterPro" id="IPR057357">
    <property type="entry name" value="Znf-C2H2_ZFAND2A/B"/>
</dbReference>
<evidence type="ECO:0000256" key="5">
    <source>
        <dbReference type="ARBA" id="ARBA00022833"/>
    </source>
</evidence>
<dbReference type="AlphaFoldDB" id="A0A0K9NX87"/>
<keyword evidence="4 7" id="KW-0863">Zinc-finger</keyword>
<dbReference type="InterPro" id="IPR000058">
    <property type="entry name" value="Znf_AN1"/>
</dbReference>
<dbReference type="PROSITE" id="PS00028">
    <property type="entry name" value="ZINC_FINGER_C2H2_1"/>
    <property type="match status" value="2"/>
</dbReference>
<feature type="compositionally biased region" description="Polar residues" evidence="8">
    <location>
        <begin position="185"/>
        <end position="196"/>
    </location>
</feature>
<dbReference type="SUPFAM" id="SSF118310">
    <property type="entry name" value="AN1-like Zinc finger"/>
    <property type="match status" value="2"/>
</dbReference>
<evidence type="ECO:0000313" key="11">
    <source>
        <dbReference type="EMBL" id="KMZ61411.1"/>
    </source>
</evidence>
<dbReference type="InterPro" id="IPR035896">
    <property type="entry name" value="AN1-like_Znf"/>
</dbReference>
<feature type="domain" description="AN1-type" evidence="10">
    <location>
        <begin position="95"/>
        <end position="145"/>
    </location>
</feature>
<organism evidence="11 12">
    <name type="scientific">Zostera marina</name>
    <name type="common">Eelgrass</name>
    <dbReference type="NCBI Taxonomy" id="29655"/>
    <lineage>
        <taxon>Eukaryota</taxon>
        <taxon>Viridiplantae</taxon>
        <taxon>Streptophyta</taxon>
        <taxon>Embryophyta</taxon>
        <taxon>Tracheophyta</taxon>
        <taxon>Spermatophyta</taxon>
        <taxon>Magnoliopsida</taxon>
        <taxon>Liliopsida</taxon>
        <taxon>Zosteraceae</taxon>
        <taxon>Zostera</taxon>
    </lineage>
</organism>
<dbReference type="OMA" id="VDNSHAN"/>
<gene>
    <name evidence="11" type="ORF">ZOSMA_52G00620</name>
</gene>
<comment type="function">
    <text evidence="1">May be involved in environmental stress response.</text>
</comment>
<keyword evidence="12" id="KW-1185">Reference proteome</keyword>
<dbReference type="PANTHER" id="PTHR14677">
    <property type="entry name" value="ARSENITE INDUCUBLE RNA ASSOCIATED PROTEIN AIP-1-RELATED"/>
    <property type="match status" value="1"/>
</dbReference>
<dbReference type="GO" id="GO:0008270">
    <property type="term" value="F:zinc ion binding"/>
    <property type="evidence" value="ECO:0007669"/>
    <property type="project" value="UniProtKB-KW"/>
</dbReference>
<keyword evidence="5" id="KW-0862">Zinc</keyword>
<dbReference type="PANTHER" id="PTHR14677:SF27">
    <property type="entry name" value="ZINC FINGER AN1 AND C2H2 DOMAIN-CONTAINING STRESS-ASSOCIATED PROTEIN 11"/>
    <property type="match status" value="1"/>
</dbReference>
<evidence type="ECO:0000259" key="10">
    <source>
        <dbReference type="PROSITE" id="PS51039"/>
    </source>
</evidence>
<feature type="domain" description="C2H2-type" evidence="9">
    <location>
        <begin position="252"/>
        <end position="280"/>
    </location>
</feature>
<comment type="caution">
    <text evidence="11">The sequence shown here is derived from an EMBL/GenBank/DDBJ whole genome shotgun (WGS) entry which is preliminary data.</text>
</comment>
<evidence type="ECO:0000259" key="9">
    <source>
        <dbReference type="PROSITE" id="PS50157"/>
    </source>
</evidence>
<keyword evidence="2" id="KW-0479">Metal-binding</keyword>
<protein>
    <submittedName>
        <fullName evidence="11">AN1-type zinc finger protein 2B</fullName>
    </submittedName>
</protein>
<reference evidence="12" key="1">
    <citation type="journal article" date="2016" name="Nature">
        <title>The genome of the seagrass Zostera marina reveals angiosperm adaptation to the sea.</title>
        <authorList>
            <person name="Olsen J.L."/>
            <person name="Rouze P."/>
            <person name="Verhelst B."/>
            <person name="Lin Y.-C."/>
            <person name="Bayer T."/>
            <person name="Collen J."/>
            <person name="Dattolo E."/>
            <person name="De Paoli E."/>
            <person name="Dittami S."/>
            <person name="Maumus F."/>
            <person name="Michel G."/>
            <person name="Kersting A."/>
            <person name="Lauritano C."/>
            <person name="Lohaus R."/>
            <person name="Toepel M."/>
            <person name="Tonon T."/>
            <person name="Vanneste K."/>
            <person name="Amirebrahimi M."/>
            <person name="Brakel J."/>
            <person name="Bostroem C."/>
            <person name="Chovatia M."/>
            <person name="Grimwood J."/>
            <person name="Jenkins J.W."/>
            <person name="Jueterbock A."/>
            <person name="Mraz A."/>
            <person name="Stam W.T."/>
            <person name="Tice H."/>
            <person name="Bornberg-Bauer E."/>
            <person name="Green P.J."/>
            <person name="Pearson G.A."/>
            <person name="Procaccini G."/>
            <person name="Duarte C.M."/>
            <person name="Schmutz J."/>
            <person name="Reusch T.B.H."/>
            <person name="Van de Peer Y."/>
        </authorList>
    </citation>
    <scope>NUCLEOTIDE SEQUENCE [LARGE SCALE GENOMIC DNA]</scope>
    <source>
        <strain evidence="12">cv. Finnish</strain>
    </source>
</reference>
<evidence type="ECO:0000256" key="3">
    <source>
        <dbReference type="ARBA" id="ARBA00022737"/>
    </source>
</evidence>
<dbReference type="FunFam" id="4.10.1110.10:FF:000003">
    <property type="entry name" value="AN1-type zinc finger protein 2B isoform X1"/>
    <property type="match status" value="1"/>
</dbReference>
<dbReference type="Gene3D" id="3.30.160.60">
    <property type="entry name" value="Classic Zinc Finger"/>
    <property type="match status" value="1"/>
</dbReference>
<evidence type="ECO:0000256" key="4">
    <source>
        <dbReference type="ARBA" id="ARBA00022771"/>
    </source>
</evidence>
<evidence type="ECO:0000256" key="1">
    <source>
        <dbReference type="ARBA" id="ARBA00003732"/>
    </source>
</evidence>
<dbReference type="OrthoDB" id="431929at2759"/>
<keyword evidence="3" id="KW-0677">Repeat</keyword>
<dbReference type="STRING" id="29655.A0A0K9NX87"/>
<evidence type="ECO:0000256" key="7">
    <source>
        <dbReference type="PROSITE-ProRule" id="PRU00042"/>
    </source>
</evidence>
<evidence type="ECO:0000256" key="8">
    <source>
        <dbReference type="SAM" id="MobiDB-lite"/>
    </source>
</evidence>
<evidence type="ECO:0000256" key="6">
    <source>
        <dbReference type="ARBA" id="ARBA00023016"/>
    </source>
</evidence>
<accession>A0A0K9NX87</accession>
<dbReference type="PROSITE" id="PS51039">
    <property type="entry name" value="ZF_AN1"/>
    <property type="match status" value="2"/>
</dbReference>
<keyword evidence="6" id="KW-0346">Stress response</keyword>
<evidence type="ECO:0000313" key="12">
    <source>
        <dbReference type="Proteomes" id="UP000036987"/>
    </source>
</evidence>
<dbReference type="Gene3D" id="4.10.1110.10">
    <property type="entry name" value="AN1-like Zinc finger"/>
    <property type="match status" value="2"/>
</dbReference>
<proteinExistence type="predicted"/>
<dbReference type="InterPro" id="IPR013087">
    <property type="entry name" value="Znf_C2H2_type"/>
</dbReference>
<dbReference type="SMART" id="SM00355">
    <property type="entry name" value="ZnF_C2H2"/>
    <property type="match status" value="2"/>
</dbReference>
<feature type="domain" description="AN1-type" evidence="10">
    <location>
        <begin position="7"/>
        <end position="55"/>
    </location>
</feature>
<evidence type="ECO:0000256" key="2">
    <source>
        <dbReference type="ARBA" id="ARBA00022723"/>
    </source>
</evidence>
<name>A0A0K9NX87_ZOSMR</name>
<dbReference type="Pfam" id="PF01428">
    <property type="entry name" value="zf-AN1"/>
    <property type="match status" value="2"/>
</dbReference>
<dbReference type="EMBL" id="LFYR01001488">
    <property type="protein sequence ID" value="KMZ61411.1"/>
    <property type="molecule type" value="Genomic_DNA"/>
</dbReference>